<dbReference type="Pfam" id="PF02518">
    <property type="entry name" value="HATPase_c"/>
    <property type="match status" value="1"/>
</dbReference>
<evidence type="ECO:0000313" key="6">
    <source>
        <dbReference type="EMBL" id="QNN51882.1"/>
    </source>
</evidence>
<keyword evidence="7" id="KW-1185">Reference proteome</keyword>
<organism evidence="6 7">
    <name type="scientific">Nocardioides mesophilus</name>
    <dbReference type="NCBI Taxonomy" id="433659"/>
    <lineage>
        <taxon>Bacteria</taxon>
        <taxon>Bacillati</taxon>
        <taxon>Actinomycetota</taxon>
        <taxon>Actinomycetes</taxon>
        <taxon>Propionibacteriales</taxon>
        <taxon>Nocardioidaceae</taxon>
        <taxon>Nocardioides</taxon>
    </lineage>
</organism>
<dbReference type="AlphaFoldDB" id="A0A7G9R8F7"/>
<keyword evidence="2" id="KW-0418">Kinase</keyword>
<dbReference type="Gene3D" id="3.30.565.10">
    <property type="entry name" value="Histidine kinase-like ATPase, C-terminal domain"/>
    <property type="match status" value="1"/>
</dbReference>
<dbReference type="InterPro" id="IPR029016">
    <property type="entry name" value="GAF-like_dom_sf"/>
</dbReference>
<dbReference type="KEGG" id="nmes:H9L09_15285"/>
<feature type="domain" description="GAF" evidence="5">
    <location>
        <begin position="247"/>
        <end position="395"/>
    </location>
</feature>
<dbReference type="Gene3D" id="1.20.5.1930">
    <property type="match status" value="1"/>
</dbReference>
<name>A0A7G9R8F7_9ACTN</name>
<gene>
    <name evidence="6" type="ORF">H9L09_15285</name>
</gene>
<proteinExistence type="predicted"/>
<dbReference type="InterPro" id="IPR011712">
    <property type="entry name" value="Sig_transdc_His_kin_sub3_dim/P"/>
</dbReference>
<keyword evidence="1" id="KW-0808">Transferase</keyword>
<evidence type="ECO:0000256" key="1">
    <source>
        <dbReference type="ARBA" id="ARBA00022679"/>
    </source>
</evidence>
<evidence type="ECO:0000259" key="5">
    <source>
        <dbReference type="SMART" id="SM00065"/>
    </source>
</evidence>
<dbReference type="SUPFAM" id="SSF55781">
    <property type="entry name" value="GAF domain-like"/>
    <property type="match status" value="2"/>
</dbReference>
<dbReference type="GO" id="GO:0000155">
    <property type="term" value="F:phosphorelay sensor kinase activity"/>
    <property type="evidence" value="ECO:0007669"/>
    <property type="project" value="InterPro"/>
</dbReference>
<accession>A0A7G9R8F7</accession>
<evidence type="ECO:0000256" key="4">
    <source>
        <dbReference type="SAM" id="MobiDB-lite"/>
    </source>
</evidence>
<dbReference type="PANTHER" id="PTHR24421:SF56">
    <property type="entry name" value="OXYGEN SENSOR HISTIDINE KINASE RESPONSE REGULATOR DOST"/>
    <property type="match status" value="1"/>
</dbReference>
<dbReference type="SMART" id="SM00065">
    <property type="entry name" value="GAF"/>
    <property type="match status" value="2"/>
</dbReference>
<dbReference type="PANTHER" id="PTHR24421">
    <property type="entry name" value="NITRATE/NITRITE SENSOR PROTEIN NARX-RELATED"/>
    <property type="match status" value="1"/>
</dbReference>
<dbReference type="Pfam" id="PF07730">
    <property type="entry name" value="HisKA_3"/>
    <property type="match status" value="1"/>
</dbReference>
<dbReference type="InterPro" id="IPR003594">
    <property type="entry name" value="HATPase_dom"/>
</dbReference>
<keyword evidence="3" id="KW-0902">Two-component regulatory system</keyword>
<dbReference type="InterPro" id="IPR050482">
    <property type="entry name" value="Sensor_HK_TwoCompSys"/>
</dbReference>
<dbReference type="EMBL" id="CP060713">
    <property type="protein sequence ID" value="QNN51882.1"/>
    <property type="molecule type" value="Genomic_DNA"/>
</dbReference>
<dbReference type="InterPro" id="IPR036890">
    <property type="entry name" value="HATPase_C_sf"/>
</dbReference>
<dbReference type="SUPFAM" id="SSF55874">
    <property type="entry name" value="ATPase domain of HSP90 chaperone/DNA topoisomerase II/histidine kinase"/>
    <property type="match status" value="1"/>
</dbReference>
<dbReference type="Pfam" id="PF13185">
    <property type="entry name" value="GAF_2"/>
    <property type="match status" value="2"/>
</dbReference>
<protein>
    <submittedName>
        <fullName evidence="6">GAF domain-containing protein</fullName>
    </submittedName>
</protein>
<feature type="domain" description="GAF" evidence="5">
    <location>
        <begin position="77"/>
        <end position="226"/>
    </location>
</feature>
<evidence type="ECO:0000256" key="2">
    <source>
        <dbReference type="ARBA" id="ARBA00022777"/>
    </source>
</evidence>
<dbReference type="GO" id="GO:0016020">
    <property type="term" value="C:membrane"/>
    <property type="evidence" value="ECO:0007669"/>
    <property type="project" value="InterPro"/>
</dbReference>
<reference evidence="6 7" key="1">
    <citation type="submission" date="2020-08" db="EMBL/GenBank/DDBJ databases">
        <title>Genome sequence of Nocardioides mesophilus KACC 16243T.</title>
        <authorList>
            <person name="Hyun D.-W."/>
            <person name="Bae J.-W."/>
        </authorList>
    </citation>
    <scope>NUCLEOTIDE SEQUENCE [LARGE SCALE GENOMIC DNA]</scope>
    <source>
        <strain evidence="6 7">KACC 16243</strain>
    </source>
</reference>
<dbReference type="GO" id="GO:0046983">
    <property type="term" value="F:protein dimerization activity"/>
    <property type="evidence" value="ECO:0007669"/>
    <property type="project" value="InterPro"/>
</dbReference>
<sequence>MDPEGVSPHGQNSESPLGPGPGGGSGIRPSAALAPLAGAELEDLLRELLQRVDEVMDTQHRLRLLLDATLRIAADLDVDSVLEATVRVACDLAGARYGALAVLRSRADHRLSDFVTHGMSEDQRRAIGEQPEGLGVLGLLIDRPEPMRLHDLTRHPLAVGFPEHHPMMRSFLGVPIRIRDKVFGNLYLTEKFGGGDFSDTDEAVVIALAAAAGVVIENARLYEESARRERWLAASAEITALLLGEVSQDEALQGVADRAREISHADSAAVVLRRSEDELEIRVTSGEAPEASTLSRVHVTETLAGVVVSTGEPVIVENINDDPRASPDARTEWPSIGPVVLVPMRTTAGVEGVLSLAWSPEHADGFTELDVELPRRFAAQAALALQVGRARQDRERLSVFEDRDRIGRDLHDLVIQRLFAIGLSLENTSRMIERPELAGRINGAVDDIDATIKDIRRSIFALSASPESVDVRTALSGVADRAARSLKLRPHLHFQGPVSSLVDQDTTVHLVAVLHEALTNVSRHAGTRDVDVLLSVGDDIVLTVRDSGRGMSAEAVRGGLSNLEERAAELGGSCVVDSRPGEGTVLRWSVPRA</sequence>
<evidence type="ECO:0000313" key="7">
    <source>
        <dbReference type="Proteomes" id="UP000515947"/>
    </source>
</evidence>
<evidence type="ECO:0000256" key="3">
    <source>
        <dbReference type="ARBA" id="ARBA00023012"/>
    </source>
</evidence>
<feature type="region of interest" description="Disordered" evidence="4">
    <location>
        <begin position="1"/>
        <end position="30"/>
    </location>
</feature>
<dbReference type="InterPro" id="IPR003018">
    <property type="entry name" value="GAF"/>
</dbReference>
<dbReference type="CDD" id="cd16917">
    <property type="entry name" value="HATPase_UhpB-NarQ-NarX-like"/>
    <property type="match status" value="1"/>
</dbReference>
<dbReference type="Gene3D" id="3.30.450.40">
    <property type="match status" value="2"/>
</dbReference>
<dbReference type="Proteomes" id="UP000515947">
    <property type="component" value="Chromosome"/>
</dbReference>